<sequence>MNDLQDLKMETNSQDEEKTFTQDDVNRIVQERLKREKDKNTNDSIDSLEEKENNLNKRELLLDCREALNENGLNSEFIKLFKGNSSEDLEDFINIAKGITESLSEESKRNMEGRFNSHVPPNGVESNFNPIKEAFKYPGLNK</sequence>
<dbReference type="EMBL" id="JAUSTN010000006">
    <property type="protein sequence ID" value="MDQ0275310.1"/>
    <property type="molecule type" value="Genomic_DNA"/>
</dbReference>
<evidence type="ECO:0000313" key="2">
    <source>
        <dbReference type="EMBL" id="MDQ0275310.1"/>
    </source>
</evidence>
<protein>
    <submittedName>
        <fullName evidence="2">Type I site-specific restriction-modification system R (Restriction) subunit</fullName>
    </submittedName>
</protein>
<keyword evidence="3" id="KW-1185">Reference proteome</keyword>
<evidence type="ECO:0000313" key="3">
    <source>
        <dbReference type="Proteomes" id="UP001236559"/>
    </source>
</evidence>
<organism evidence="2 3">
    <name type="scientific">Peptoniphilus koenoeneniae</name>
    <dbReference type="NCBI Taxonomy" id="507751"/>
    <lineage>
        <taxon>Bacteria</taxon>
        <taxon>Bacillati</taxon>
        <taxon>Bacillota</taxon>
        <taxon>Tissierellia</taxon>
        <taxon>Tissierellales</taxon>
        <taxon>Peptoniphilaceae</taxon>
        <taxon>Peptoniphilus</taxon>
    </lineage>
</organism>
<proteinExistence type="predicted"/>
<reference evidence="2 3" key="1">
    <citation type="submission" date="2023-07" db="EMBL/GenBank/DDBJ databases">
        <title>Genomic Encyclopedia of Type Strains, Phase IV (KMG-IV): sequencing the most valuable type-strain genomes for metagenomic binning, comparative biology and taxonomic classification.</title>
        <authorList>
            <person name="Goeker M."/>
        </authorList>
    </citation>
    <scope>NUCLEOTIDE SEQUENCE [LARGE SCALE GENOMIC DNA]</scope>
    <source>
        <strain evidence="2 3">DSM 22616</strain>
    </source>
</reference>
<evidence type="ECO:0000256" key="1">
    <source>
        <dbReference type="SAM" id="MobiDB-lite"/>
    </source>
</evidence>
<comment type="caution">
    <text evidence="2">The sequence shown here is derived from an EMBL/GenBank/DDBJ whole genome shotgun (WGS) entry which is preliminary data.</text>
</comment>
<accession>A0ABU0AWA1</accession>
<dbReference type="Proteomes" id="UP001236559">
    <property type="component" value="Unassembled WGS sequence"/>
</dbReference>
<gene>
    <name evidence="2" type="ORF">J2S72_001335</name>
</gene>
<feature type="region of interest" description="Disordered" evidence="1">
    <location>
        <begin position="31"/>
        <end position="50"/>
    </location>
</feature>
<dbReference type="RefSeq" id="WP_023056564.1">
    <property type="nucleotide sequence ID" value="NZ_JAUSTN010000006.1"/>
</dbReference>
<feature type="region of interest" description="Disordered" evidence="1">
    <location>
        <begin position="104"/>
        <end position="127"/>
    </location>
</feature>
<feature type="region of interest" description="Disordered" evidence="1">
    <location>
        <begin position="1"/>
        <end position="25"/>
    </location>
</feature>
<name>A0ABU0AWA1_9FIRM</name>
<feature type="compositionally biased region" description="Basic and acidic residues" evidence="1">
    <location>
        <begin position="31"/>
        <end position="41"/>
    </location>
</feature>